<sequence>MTAPVRGTPRLSGIPASQNTAPVAEFRCLFTHDMRRKQKRWQDGFLKFHSFNSRVMVYDATRNFLGDTYWKESPEIGEGDELTLDKGVMVEVAEAMEVTQTDLTPLFEKKPKQSPQGKSAAAASPVVRPSPAVPPPVAGRNSSQLRHKSLNTLLGTPKGPLGKAVPLRSPYEARKEKEKDWTDGRAAKRRKIGQEVMPLISSSPVESGQPPPARNLPLWARTADAKKIAPPHRPIPHGAAVISLDSEPDHVASDITLSSTLPRGKNPRPASTSMPAPAVQTALQPPKGKIRLPQSKPKQTPQPPPRSSSPPVSVSNRVSNIAFALETATKPVEEVPRPQSPPREPKAKLLRLSKGNKRGTMLMCQSLPQELVAPRTEVVKERRRKSKDKDRDDTTPFESIPFPSDDDVPAVPRKTLMELDGKRKSGPASKEAPPAKKARAAEQSSQSSSDAFEDMTVVHGLMDRRLIVSDESARAEKRMKSRAPPAPRSVKAKLASKRSPQKPRQGREDSPQCVPVPRATKSKQDPTNRTSEEGDNSPIIKPAPRPKKITKLNPPPFKIPPPGPQAAQPLHSPTSPLKPALLTSRFCKKSKRTNPSNTDPSPAPIPHKHTTPVLPTPIAHTPTAPSTRAPLKPPPLDRISTTELSLLHDPIEDLSQAPKPPIATTTLVSPNRSFRRVRSENDAPIPSTSADWEKRNLPNPKSRPAQEQVGGGAEPVKSAATVGLKLGPGLGALVKQTDPRRKFVRTQSLNVDTRVGGARGGESVSPVLSSPVVDTDVGPWSTEAFDLFDWRPPRKEGDEGEGYGFGMLVDR</sequence>
<evidence type="ECO:0000256" key="1">
    <source>
        <dbReference type="SAM" id="MobiDB-lite"/>
    </source>
</evidence>
<dbReference type="InterPro" id="IPR018838">
    <property type="entry name" value="ZGRF1-like_N"/>
</dbReference>
<name>A0A1Y1Z4H2_9PLEO</name>
<feature type="compositionally biased region" description="Low complexity" evidence="1">
    <location>
        <begin position="441"/>
        <end position="450"/>
    </location>
</feature>
<feature type="region of interest" description="Disordered" evidence="1">
    <location>
        <begin position="228"/>
        <end position="247"/>
    </location>
</feature>
<feature type="compositionally biased region" description="Low complexity" evidence="1">
    <location>
        <begin position="119"/>
        <end position="130"/>
    </location>
</feature>
<comment type="caution">
    <text evidence="3">The sequence shown here is derived from an EMBL/GenBank/DDBJ whole genome shotgun (WGS) entry which is preliminary data.</text>
</comment>
<evidence type="ECO:0000313" key="3">
    <source>
        <dbReference type="EMBL" id="ORY05161.1"/>
    </source>
</evidence>
<dbReference type="OrthoDB" id="6513042at2759"/>
<proteinExistence type="predicted"/>
<dbReference type="GO" id="GO:0035861">
    <property type="term" value="C:site of double-strand break"/>
    <property type="evidence" value="ECO:0007669"/>
    <property type="project" value="TreeGrafter"/>
</dbReference>
<gene>
    <name evidence="3" type="ORF">BCR34DRAFT_666914</name>
</gene>
<feature type="region of interest" description="Disordered" evidence="1">
    <location>
        <begin position="790"/>
        <end position="811"/>
    </location>
</feature>
<feature type="compositionally biased region" description="Low complexity" evidence="1">
    <location>
        <begin position="763"/>
        <end position="773"/>
    </location>
</feature>
<evidence type="ECO:0000259" key="2">
    <source>
        <dbReference type="Pfam" id="PF10382"/>
    </source>
</evidence>
<feature type="compositionally biased region" description="Basic and acidic residues" evidence="1">
    <location>
        <begin position="522"/>
        <end position="532"/>
    </location>
</feature>
<feature type="region of interest" description="Disordered" evidence="1">
    <location>
        <begin position="253"/>
        <end position="638"/>
    </location>
</feature>
<keyword evidence="4" id="KW-1185">Reference proteome</keyword>
<dbReference type="PANTHER" id="PTHR28535">
    <property type="entry name" value="ZINC FINGER GRF-TYPE CONTAINING 1"/>
    <property type="match status" value="1"/>
</dbReference>
<dbReference type="GO" id="GO:0005634">
    <property type="term" value="C:nucleus"/>
    <property type="evidence" value="ECO:0007669"/>
    <property type="project" value="TreeGrafter"/>
</dbReference>
<feature type="compositionally biased region" description="Basic and acidic residues" evidence="1">
    <location>
        <begin position="461"/>
        <end position="478"/>
    </location>
</feature>
<dbReference type="InterPro" id="IPR052800">
    <property type="entry name" value="DNA_Repair_Helicase_ZGRF1"/>
</dbReference>
<feature type="compositionally biased region" description="Basic residues" evidence="1">
    <location>
        <begin position="348"/>
        <end position="357"/>
    </location>
</feature>
<dbReference type="Pfam" id="PF10382">
    <property type="entry name" value="ZGRF1-like_N"/>
    <property type="match status" value="1"/>
</dbReference>
<feature type="compositionally biased region" description="Low complexity" evidence="1">
    <location>
        <begin position="309"/>
        <end position="320"/>
    </location>
</feature>
<dbReference type="STRING" id="1231657.A0A1Y1Z4H2"/>
<dbReference type="PANTHER" id="PTHR28535:SF1">
    <property type="entry name" value="PROTEIN ZGRF1"/>
    <property type="match status" value="1"/>
</dbReference>
<feature type="compositionally biased region" description="Polar residues" evidence="1">
    <location>
        <begin position="140"/>
        <end position="154"/>
    </location>
</feature>
<feature type="compositionally biased region" description="Basic and acidic residues" evidence="1">
    <location>
        <begin position="171"/>
        <end position="186"/>
    </location>
</feature>
<protein>
    <recommendedName>
        <fullName evidence="2">5'-3' DNA helicase ZGRF1-like N-terminal domain-containing protein</fullName>
    </recommendedName>
</protein>
<feature type="compositionally biased region" description="Pro residues" evidence="1">
    <location>
        <begin position="553"/>
        <end position="564"/>
    </location>
</feature>
<dbReference type="GO" id="GO:0006302">
    <property type="term" value="P:double-strand break repair"/>
    <property type="evidence" value="ECO:0007669"/>
    <property type="project" value="TreeGrafter"/>
</dbReference>
<evidence type="ECO:0000313" key="4">
    <source>
        <dbReference type="Proteomes" id="UP000193144"/>
    </source>
</evidence>
<feature type="compositionally biased region" description="Basic residues" evidence="1">
    <location>
        <begin position="490"/>
        <end position="501"/>
    </location>
</feature>
<feature type="domain" description="5'-3' DNA helicase ZGRF1-like N-terminal" evidence="2">
    <location>
        <begin position="23"/>
        <end position="103"/>
    </location>
</feature>
<reference evidence="3 4" key="1">
    <citation type="submission" date="2016-07" db="EMBL/GenBank/DDBJ databases">
        <title>Pervasive Adenine N6-methylation of Active Genes in Fungi.</title>
        <authorList>
            <consortium name="DOE Joint Genome Institute"/>
            <person name="Mondo S.J."/>
            <person name="Dannebaum R.O."/>
            <person name="Kuo R.C."/>
            <person name="Labutti K."/>
            <person name="Haridas S."/>
            <person name="Kuo A."/>
            <person name="Salamov A."/>
            <person name="Ahrendt S.R."/>
            <person name="Lipzen A."/>
            <person name="Sullivan W."/>
            <person name="Andreopoulos W.B."/>
            <person name="Clum A."/>
            <person name="Lindquist E."/>
            <person name="Daum C."/>
            <person name="Ramamoorthy G.K."/>
            <person name="Gryganskyi A."/>
            <person name="Culley D."/>
            <person name="Magnuson J.K."/>
            <person name="James T.Y."/>
            <person name="O'Malley M.A."/>
            <person name="Stajich J.E."/>
            <person name="Spatafora J.W."/>
            <person name="Visel A."/>
            <person name="Grigoriev I.V."/>
        </authorList>
    </citation>
    <scope>NUCLEOTIDE SEQUENCE [LARGE SCALE GENOMIC DNA]</scope>
    <source>
        <strain evidence="3 4">CBS 115471</strain>
    </source>
</reference>
<feature type="region of interest" description="Disordered" evidence="1">
    <location>
        <begin position="651"/>
        <end position="716"/>
    </location>
</feature>
<accession>A0A1Y1Z4H2</accession>
<dbReference type="EMBL" id="MCFA01000128">
    <property type="protein sequence ID" value="ORY05161.1"/>
    <property type="molecule type" value="Genomic_DNA"/>
</dbReference>
<feature type="region of interest" description="Disordered" evidence="1">
    <location>
        <begin position="754"/>
        <end position="776"/>
    </location>
</feature>
<dbReference type="Proteomes" id="UP000193144">
    <property type="component" value="Unassembled WGS sequence"/>
</dbReference>
<feature type="region of interest" description="Disordered" evidence="1">
    <location>
        <begin position="103"/>
        <end position="186"/>
    </location>
</feature>
<organism evidence="3 4">
    <name type="scientific">Clohesyomyces aquaticus</name>
    <dbReference type="NCBI Taxonomy" id="1231657"/>
    <lineage>
        <taxon>Eukaryota</taxon>
        <taxon>Fungi</taxon>
        <taxon>Dikarya</taxon>
        <taxon>Ascomycota</taxon>
        <taxon>Pezizomycotina</taxon>
        <taxon>Dothideomycetes</taxon>
        <taxon>Pleosporomycetidae</taxon>
        <taxon>Pleosporales</taxon>
        <taxon>Lindgomycetaceae</taxon>
        <taxon>Clohesyomyces</taxon>
    </lineage>
</organism>
<dbReference type="AlphaFoldDB" id="A0A1Y1Z4H2"/>
<feature type="compositionally biased region" description="Polar residues" evidence="1">
    <location>
        <begin position="663"/>
        <end position="672"/>
    </location>
</feature>